<dbReference type="PRINTS" id="PR00259">
    <property type="entry name" value="TMFOUR"/>
</dbReference>
<keyword evidence="6" id="KW-1185">Reference proteome</keyword>
<keyword evidence="3 5" id="KW-1133">Transmembrane helix</keyword>
<evidence type="ECO:0000256" key="3">
    <source>
        <dbReference type="ARBA" id="ARBA00022989"/>
    </source>
</evidence>
<name>A0A7E4VZ63_PANRE</name>
<dbReference type="WBParaSite" id="Pan_g528.t1">
    <property type="protein sequence ID" value="Pan_g528.t1"/>
    <property type="gene ID" value="Pan_g528"/>
</dbReference>
<evidence type="ECO:0000313" key="6">
    <source>
        <dbReference type="Proteomes" id="UP000492821"/>
    </source>
</evidence>
<dbReference type="SUPFAM" id="SSF48652">
    <property type="entry name" value="Tetraspanin"/>
    <property type="match status" value="1"/>
</dbReference>
<feature type="transmembrane region" description="Helical" evidence="5">
    <location>
        <begin position="237"/>
        <end position="263"/>
    </location>
</feature>
<dbReference type="InterPro" id="IPR018499">
    <property type="entry name" value="Tetraspanin/Peripherin"/>
</dbReference>
<organism evidence="6 7">
    <name type="scientific">Panagrellus redivivus</name>
    <name type="common">Microworm</name>
    <dbReference type="NCBI Taxonomy" id="6233"/>
    <lineage>
        <taxon>Eukaryota</taxon>
        <taxon>Metazoa</taxon>
        <taxon>Ecdysozoa</taxon>
        <taxon>Nematoda</taxon>
        <taxon>Chromadorea</taxon>
        <taxon>Rhabditida</taxon>
        <taxon>Tylenchina</taxon>
        <taxon>Panagrolaimomorpha</taxon>
        <taxon>Panagrolaimoidea</taxon>
        <taxon>Panagrolaimidae</taxon>
        <taxon>Panagrellus</taxon>
    </lineage>
</organism>
<evidence type="ECO:0000256" key="1">
    <source>
        <dbReference type="ARBA" id="ARBA00004141"/>
    </source>
</evidence>
<keyword evidence="2 5" id="KW-0812">Transmembrane</keyword>
<feature type="transmembrane region" description="Helical" evidence="5">
    <location>
        <begin position="51"/>
        <end position="74"/>
    </location>
</feature>
<evidence type="ECO:0000256" key="4">
    <source>
        <dbReference type="ARBA" id="ARBA00023136"/>
    </source>
</evidence>
<reference evidence="6" key="1">
    <citation type="journal article" date="2013" name="Genetics">
        <title>The draft genome and transcriptome of Panagrellus redivivus are shaped by the harsh demands of a free-living lifestyle.</title>
        <authorList>
            <person name="Srinivasan J."/>
            <person name="Dillman A.R."/>
            <person name="Macchietto M.G."/>
            <person name="Heikkinen L."/>
            <person name="Lakso M."/>
            <person name="Fracchia K.M."/>
            <person name="Antoshechkin I."/>
            <person name="Mortazavi A."/>
            <person name="Wong G."/>
            <person name="Sternberg P.W."/>
        </authorList>
    </citation>
    <scope>NUCLEOTIDE SEQUENCE [LARGE SCALE GENOMIC DNA]</scope>
    <source>
        <strain evidence="6">MT8872</strain>
    </source>
</reference>
<dbReference type="PANTHER" id="PTHR19282">
    <property type="entry name" value="TETRASPANIN"/>
    <property type="match status" value="1"/>
</dbReference>
<feature type="transmembrane region" description="Helical" evidence="5">
    <location>
        <begin position="135"/>
        <end position="158"/>
    </location>
</feature>
<dbReference type="Gene3D" id="1.10.1450.10">
    <property type="entry name" value="Tetraspanin"/>
    <property type="match status" value="1"/>
</dbReference>
<evidence type="ECO:0000313" key="7">
    <source>
        <dbReference type="WBParaSite" id="Pan_g528.t1"/>
    </source>
</evidence>
<reference evidence="7" key="2">
    <citation type="submission" date="2020-10" db="UniProtKB">
        <authorList>
            <consortium name="WormBaseParasite"/>
        </authorList>
    </citation>
    <scope>IDENTIFICATION</scope>
</reference>
<keyword evidence="4 5" id="KW-0472">Membrane</keyword>
<protein>
    <submittedName>
        <fullName evidence="7">Tetraspanin</fullName>
    </submittedName>
</protein>
<evidence type="ECO:0000256" key="5">
    <source>
        <dbReference type="SAM" id="Phobius"/>
    </source>
</evidence>
<dbReference type="AlphaFoldDB" id="A0A7E4VZ63"/>
<evidence type="ECO:0000256" key="2">
    <source>
        <dbReference type="ARBA" id="ARBA00022692"/>
    </source>
</evidence>
<dbReference type="Proteomes" id="UP000492821">
    <property type="component" value="Unassembled WGS sequence"/>
</dbReference>
<dbReference type="GO" id="GO:0005886">
    <property type="term" value="C:plasma membrane"/>
    <property type="evidence" value="ECO:0007669"/>
    <property type="project" value="TreeGrafter"/>
</dbReference>
<sequence>MDSRNYFRGGYFGRQQPREYSYYPETFTPAPPYYSKAPPSNQDSCRNLSKYVIYACNILYTLVGAGTLALGIWLRTDSRFRDFISERYRQAVDGAFWQAPTLFVFSYILIILGATMIVVAFIGCCGVVGGSRLFLGFYAGLLFMLLIFTISCGVYILYRQNGIEVELSDALNYMVQHYYQGPSIVQEALDRLQQAFRCCGNAGCSDFEVFRQDPPRTCDIRCDGCHYRIMIALQIGFSVAVVVYGICILAEIVDMSITFVLLFRNDQKKNQKPVYLFPSREEYEREMIAMGRRPIEDPRLQQMSHIRPQSRTKEW</sequence>
<dbReference type="PANTHER" id="PTHR19282:SF252">
    <property type="entry name" value="TETRASPANIN"/>
    <property type="match status" value="1"/>
</dbReference>
<comment type="subcellular location">
    <subcellularLocation>
        <location evidence="1">Membrane</location>
        <topology evidence="1">Multi-pass membrane protein</topology>
    </subcellularLocation>
</comment>
<dbReference type="InterPro" id="IPR008952">
    <property type="entry name" value="Tetraspanin_EC2_sf"/>
</dbReference>
<dbReference type="Pfam" id="PF00335">
    <property type="entry name" value="Tetraspanin"/>
    <property type="match status" value="1"/>
</dbReference>
<accession>A0A7E4VZ63</accession>
<proteinExistence type="predicted"/>
<feature type="transmembrane region" description="Helical" evidence="5">
    <location>
        <begin position="104"/>
        <end position="128"/>
    </location>
</feature>
<dbReference type="CDD" id="cd03127">
    <property type="entry name" value="tetraspanin_LEL"/>
    <property type="match status" value="1"/>
</dbReference>